<keyword evidence="3" id="KW-1185">Reference proteome</keyword>
<dbReference type="EMBL" id="SRPO01000129">
    <property type="protein sequence ID" value="KAG5939543.1"/>
    <property type="molecule type" value="Genomic_DNA"/>
</dbReference>
<dbReference type="Proteomes" id="UP000706124">
    <property type="component" value="Unassembled WGS sequence"/>
</dbReference>
<proteinExistence type="predicted"/>
<comment type="caution">
    <text evidence="2">The sequence shown here is derived from an EMBL/GenBank/DDBJ whole genome shotgun (WGS) entry which is preliminary data.</text>
</comment>
<protein>
    <submittedName>
        <fullName evidence="2">Uncharacterized protein</fullName>
    </submittedName>
</protein>
<evidence type="ECO:0000313" key="3">
    <source>
        <dbReference type="Proteomes" id="UP000706124"/>
    </source>
</evidence>
<feature type="region of interest" description="Disordered" evidence="1">
    <location>
        <begin position="212"/>
        <end position="238"/>
    </location>
</feature>
<dbReference type="AlphaFoldDB" id="A0A9P7SH67"/>
<name>A0A9P7SH67_9HYPO</name>
<feature type="region of interest" description="Disordered" evidence="1">
    <location>
        <begin position="98"/>
        <end position="123"/>
    </location>
</feature>
<accession>A0A9P7SH67</accession>
<organism evidence="2 3">
    <name type="scientific">Claviceps pazoutovae</name>
    <dbReference type="NCBI Taxonomy" id="1649127"/>
    <lineage>
        <taxon>Eukaryota</taxon>
        <taxon>Fungi</taxon>
        <taxon>Dikarya</taxon>
        <taxon>Ascomycota</taxon>
        <taxon>Pezizomycotina</taxon>
        <taxon>Sordariomycetes</taxon>
        <taxon>Hypocreomycetidae</taxon>
        <taxon>Hypocreales</taxon>
        <taxon>Clavicipitaceae</taxon>
        <taxon>Claviceps</taxon>
    </lineage>
</organism>
<reference evidence="2 3" key="1">
    <citation type="journal article" date="2020" name="bioRxiv">
        <title>Whole genome comparisons of ergot fungi reveals the divergence and evolution of species within the genus Claviceps are the result of varying mechanisms driving genome evolution and host range expansion.</title>
        <authorList>
            <person name="Wyka S.A."/>
            <person name="Mondo S.J."/>
            <person name="Liu M."/>
            <person name="Dettman J."/>
            <person name="Nalam V."/>
            <person name="Broders K.D."/>
        </authorList>
    </citation>
    <scope>NUCLEOTIDE SEQUENCE [LARGE SCALE GENOMIC DNA]</scope>
    <source>
        <strain evidence="2 3">CCC 1485</strain>
    </source>
</reference>
<evidence type="ECO:0000313" key="2">
    <source>
        <dbReference type="EMBL" id="KAG5939543.1"/>
    </source>
</evidence>
<evidence type="ECO:0000256" key="1">
    <source>
        <dbReference type="SAM" id="MobiDB-lite"/>
    </source>
</evidence>
<sequence length="238" mass="25225">MNRTPRSSPSDGGASASASAASALAAATADVEAEIPVLTSMTPAIFVPIPADFLTSFIPPRTTEEQLQGSIATLDAQASAVKANILALTKREGIRVAREEEEPAASVSATTTTTTTKEKTGISPQDRKMMVTNMEAPKGAAAGAELPEVPNFDAWPTEGAEERRENKLRLVVSGTMSELRGYENFVRATKGQLEEALRTVRLGHVPMDLDEDGGGGWGGDGRRRVSDTGGRVNLKRKF</sequence>
<gene>
    <name evidence="2" type="ORF">E4U60_000820</name>
</gene>
<dbReference type="OrthoDB" id="4900256at2759"/>
<feature type="compositionally biased region" description="Low complexity" evidence="1">
    <location>
        <begin position="104"/>
        <end position="115"/>
    </location>
</feature>